<evidence type="ECO:0000313" key="3">
    <source>
        <dbReference type="EMBL" id="GGA80270.1"/>
    </source>
</evidence>
<reference evidence="3" key="1">
    <citation type="journal article" date="2014" name="Int. J. Syst. Evol. Microbiol.">
        <title>Complete genome sequence of Corynebacterium casei LMG S-19264T (=DSM 44701T), isolated from a smear-ripened cheese.</title>
        <authorList>
            <consortium name="US DOE Joint Genome Institute (JGI-PGF)"/>
            <person name="Walter F."/>
            <person name="Albersmeier A."/>
            <person name="Kalinowski J."/>
            <person name="Ruckert C."/>
        </authorList>
    </citation>
    <scope>NUCLEOTIDE SEQUENCE</scope>
    <source>
        <strain evidence="3">CGMCC 1.15320</strain>
    </source>
</reference>
<name>A0A916S453_9HYPH</name>
<dbReference type="RefSeq" id="WP_188722712.1">
    <property type="nucleotide sequence ID" value="NZ_BMIF01000017.1"/>
</dbReference>
<sequence length="556" mass="57415">MTMTPQRILLFLAGLLIAGFGAAYYNGVFDRQAPHQAAVTQPATATAEGSSAEKTEPAETVAEAEKAPAKSEESVGADEAVVAAKEAAADEAKVVVPSFDLLRVEPDGSLVIAGQAAPNSTVEIVNGSSVLASAKTEASGDFVSVLDRALKPGDHTVVLRSTSSEKVSATSLETAIISVPSSKEGEVVALVQQPGQPSRLISVPEAAPQVVAQADEQPKSDDDAAAPDNVAKADTAKADAAEDNVASDTSDVVARPEVVTPQPAENNAAAASDAASSEAAPSDVAAEEPGKAEEPSAVASEQPAVERQAAVQPVTPDVAPSAPQVAPAAPQEEPQPAHEAAKDEQQTPPAAPQSVQRASTSPFIEAVEIDGREVFVAGQAEAGKRVRVYANEVLLGQATVDTNGRFLIETERDLPVGDYIVRADVLGKDGVTVAARAAVPFARPAGESMTSVAPAPTEAPASEGAAVQSTAAQDPEMGAALERSDGAVIIRKGDTLWHISRRVYGRGIRYTTIYQANKDQIRNPNRIYPGQTFALPGQSEDGETADLEAIKDRQSN</sequence>
<dbReference type="PROSITE" id="PS51782">
    <property type="entry name" value="LYSM"/>
    <property type="match status" value="1"/>
</dbReference>
<dbReference type="InterPro" id="IPR052196">
    <property type="entry name" value="Bact_Kbp"/>
</dbReference>
<evidence type="ECO:0000256" key="1">
    <source>
        <dbReference type="SAM" id="MobiDB-lite"/>
    </source>
</evidence>
<organism evidence="3 4">
    <name type="scientific">Nitratireductor aestuarii</name>
    <dbReference type="NCBI Taxonomy" id="1735103"/>
    <lineage>
        <taxon>Bacteria</taxon>
        <taxon>Pseudomonadati</taxon>
        <taxon>Pseudomonadota</taxon>
        <taxon>Alphaproteobacteria</taxon>
        <taxon>Hyphomicrobiales</taxon>
        <taxon>Phyllobacteriaceae</taxon>
        <taxon>Nitratireductor</taxon>
    </lineage>
</organism>
<dbReference type="PANTHER" id="PTHR34700">
    <property type="entry name" value="POTASSIUM BINDING PROTEIN KBP"/>
    <property type="match status" value="1"/>
</dbReference>
<feature type="domain" description="LysM" evidence="2">
    <location>
        <begin position="486"/>
        <end position="535"/>
    </location>
</feature>
<dbReference type="SMART" id="SM00257">
    <property type="entry name" value="LysM"/>
    <property type="match status" value="1"/>
</dbReference>
<evidence type="ECO:0000259" key="2">
    <source>
        <dbReference type="PROSITE" id="PS51782"/>
    </source>
</evidence>
<dbReference type="Pfam" id="PF01476">
    <property type="entry name" value="LysM"/>
    <property type="match status" value="1"/>
</dbReference>
<dbReference type="Proteomes" id="UP000636264">
    <property type="component" value="Unassembled WGS sequence"/>
</dbReference>
<dbReference type="SUPFAM" id="SSF54106">
    <property type="entry name" value="LysM domain"/>
    <property type="match status" value="1"/>
</dbReference>
<dbReference type="InterPro" id="IPR036779">
    <property type="entry name" value="LysM_dom_sf"/>
</dbReference>
<comment type="caution">
    <text evidence="3">The sequence shown here is derived from an EMBL/GenBank/DDBJ whole genome shotgun (WGS) entry which is preliminary data.</text>
</comment>
<protein>
    <recommendedName>
        <fullName evidence="2">LysM domain-containing protein</fullName>
    </recommendedName>
</protein>
<reference evidence="3" key="2">
    <citation type="submission" date="2020-09" db="EMBL/GenBank/DDBJ databases">
        <authorList>
            <person name="Sun Q."/>
            <person name="Zhou Y."/>
        </authorList>
    </citation>
    <scope>NUCLEOTIDE SEQUENCE</scope>
    <source>
        <strain evidence="3">CGMCC 1.15320</strain>
    </source>
</reference>
<feature type="compositionally biased region" description="Low complexity" evidence="1">
    <location>
        <begin position="319"/>
        <end position="334"/>
    </location>
</feature>
<feature type="compositionally biased region" description="Basic and acidic residues" evidence="1">
    <location>
        <begin position="51"/>
        <end position="73"/>
    </location>
</feature>
<dbReference type="AlphaFoldDB" id="A0A916S453"/>
<dbReference type="CDD" id="cd00118">
    <property type="entry name" value="LysM"/>
    <property type="match status" value="1"/>
</dbReference>
<accession>A0A916S453</accession>
<dbReference type="PANTHER" id="PTHR34700:SF4">
    <property type="entry name" value="PHAGE-LIKE ELEMENT PBSX PROTEIN XKDP"/>
    <property type="match status" value="1"/>
</dbReference>
<proteinExistence type="predicted"/>
<dbReference type="EMBL" id="BMIF01000017">
    <property type="protein sequence ID" value="GGA80270.1"/>
    <property type="molecule type" value="Genomic_DNA"/>
</dbReference>
<evidence type="ECO:0000313" key="4">
    <source>
        <dbReference type="Proteomes" id="UP000636264"/>
    </source>
</evidence>
<feature type="compositionally biased region" description="Basic and acidic residues" evidence="1">
    <location>
        <begin position="335"/>
        <end position="345"/>
    </location>
</feature>
<feature type="compositionally biased region" description="Low complexity" evidence="1">
    <location>
        <begin position="263"/>
        <end position="284"/>
    </location>
</feature>
<gene>
    <name evidence="3" type="ORF">GCM10011385_38160</name>
</gene>
<dbReference type="InterPro" id="IPR013783">
    <property type="entry name" value="Ig-like_fold"/>
</dbReference>
<keyword evidence="4" id="KW-1185">Reference proteome</keyword>
<dbReference type="Gene3D" id="2.60.40.10">
    <property type="entry name" value="Immunoglobulins"/>
    <property type="match status" value="1"/>
</dbReference>
<feature type="region of interest" description="Disordered" evidence="1">
    <location>
        <begin position="39"/>
        <end position="75"/>
    </location>
</feature>
<dbReference type="Gene3D" id="3.10.350.10">
    <property type="entry name" value="LysM domain"/>
    <property type="match status" value="1"/>
</dbReference>
<feature type="region of interest" description="Disordered" evidence="1">
    <location>
        <begin position="212"/>
        <end position="359"/>
    </location>
</feature>
<dbReference type="InterPro" id="IPR018392">
    <property type="entry name" value="LysM"/>
</dbReference>